<evidence type="ECO:0000313" key="1">
    <source>
        <dbReference type="EMBL" id="PKK61976.1"/>
    </source>
</evidence>
<dbReference type="Proteomes" id="UP000233469">
    <property type="component" value="Unassembled WGS sequence"/>
</dbReference>
<proteinExistence type="predicted"/>
<dbReference type="AlphaFoldDB" id="A0A2N1MK42"/>
<organism evidence="1 2">
    <name type="scientific">Rhizophagus irregularis</name>
    <dbReference type="NCBI Taxonomy" id="588596"/>
    <lineage>
        <taxon>Eukaryota</taxon>
        <taxon>Fungi</taxon>
        <taxon>Fungi incertae sedis</taxon>
        <taxon>Mucoromycota</taxon>
        <taxon>Glomeromycotina</taxon>
        <taxon>Glomeromycetes</taxon>
        <taxon>Glomerales</taxon>
        <taxon>Glomeraceae</taxon>
        <taxon>Rhizophagus</taxon>
    </lineage>
</organism>
<reference evidence="1 2" key="2">
    <citation type="submission" date="2017-10" db="EMBL/GenBank/DDBJ databases">
        <title>Extensive intraspecific genome diversity in a model arbuscular mycorrhizal fungus.</title>
        <authorList>
            <person name="Chen E.C.H."/>
            <person name="Morin E."/>
            <person name="Baudet D."/>
            <person name="Noel J."/>
            <person name="Ndikumana S."/>
            <person name="Charron P."/>
            <person name="St-Onge C."/>
            <person name="Giorgi J."/>
            <person name="Grigoriev I.V."/>
            <person name="Roux C."/>
            <person name="Martin F.M."/>
            <person name="Corradi N."/>
        </authorList>
    </citation>
    <scope>NUCLEOTIDE SEQUENCE [LARGE SCALE GENOMIC DNA]</scope>
    <source>
        <strain evidence="1 2">C2</strain>
    </source>
</reference>
<sequence>MDLDSRAQSKLVDAWNTHGGSEDYRRILERLGPLTKRHDHETPEMWCSRIRDPFRKILEDNPRILSKNGYIEMYGKLYENDKVHGYPTNYIYCSVCDSLVFIPYTSFSARIYQDNHLKRCISGNSILNEHARRKEILKSIDRREFQIWRYKQYILQEEAKINRLRLELFSQSTSHSEKDKLASVSYDHDGNFTSSYENYAQSKAKDTMPSAPNFEPAYISPTRQETILPTSYQSSAPNETISEIFISSRNYKKRPESLAKRVWEAVRNDDTPVRWKYLGIIPRDMYYYYINGELIEFNWKVDHFYSRYSHILYSTRTWAEEKQNQLACRLNWLSFELVKKLLQQEGYVLLYGTFEWPIMIKWTQNPKYYLDTEENRNSRHFVRKDMLGPHDIKSIESHSRLTSDWWYKHKAWVDKFAISQFYKFRQNKNIV</sequence>
<reference evidence="1 2" key="1">
    <citation type="submission" date="2016-04" db="EMBL/GenBank/DDBJ databases">
        <title>Genome analyses suggest a sexual origin of heterokaryosis in a supposedly ancient asexual fungus.</title>
        <authorList>
            <person name="Ropars J."/>
            <person name="Sedzielewska K."/>
            <person name="Noel J."/>
            <person name="Charron P."/>
            <person name="Farinelli L."/>
            <person name="Marton T."/>
            <person name="Kruger M."/>
            <person name="Pelin A."/>
            <person name="Brachmann A."/>
            <person name="Corradi N."/>
        </authorList>
    </citation>
    <scope>NUCLEOTIDE SEQUENCE [LARGE SCALE GENOMIC DNA]</scope>
    <source>
        <strain evidence="1 2">C2</strain>
    </source>
</reference>
<accession>A0A2N1MK42</accession>
<dbReference type="VEuPathDB" id="FungiDB:FUN_017513"/>
<gene>
    <name evidence="1" type="ORF">RhiirC2_855960</name>
</gene>
<comment type="caution">
    <text evidence="1">The sequence shown here is derived from an EMBL/GenBank/DDBJ whole genome shotgun (WGS) entry which is preliminary data.</text>
</comment>
<evidence type="ECO:0000313" key="2">
    <source>
        <dbReference type="Proteomes" id="UP000233469"/>
    </source>
</evidence>
<dbReference type="VEuPathDB" id="FungiDB:RhiirFUN_013592"/>
<protein>
    <submittedName>
        <fullName evidence="1">Uncharacterized protein</fullName>
    </submittedName>
</protein>
<dbReference type="EMBL" id="LLXL01002061">
    <property type="protein sequence ID" value="PKK61976.1"/>
    <property type="molecule type" value="Genomic_DNA"/>
</dbReference>
<name>A0A2N1MK42_9GLOM</name>
<dbReference type="VEuPathDB" id="FungiDB:RhiirA1_464485"/>